<dbReference type="InterPro" id="IPR036390">
    <property type="entry name" value="WH_DNA-bd_sf"/>
</dbReference>
<dbReference type="InterPro" id="IPR000835">
    <property type="entry name" value="HTH_MarR-typ"/>
</dbReference>
<dbReference type="Pfam" id="PF12802">
    <property type="entry name" value="MarR_2"/>
    <property type="match status" value="1"/>
</dbReference>
<dbReference type="PANTHER" id="PTHR33164:SF106">
    <property type="entry name" value="TRANSCRIPTIONAL REGULATORY PROTEIN"/>
    <property type="match status" value="1"/>
</dbReference>
<dbReference type="GO" id="GO:0003700">
    <property type="term" value="F:DNA-binding transcription factor activity"/>
    <property type="evidence" value="ECO:0007669"/>
    <property type="project" value="InterPro"/>
</dbReference>
<proteinExistence type="predicted"/>
<evidence type="ECO:0000259" key="2">
    <source>
        <dbReference type="PROSITE" id="PS50995"/>
    </source>
</evidence>
<dbReference type="SUPFAM" id="SSF46785">
    <property type="entry name" value="Winged helix' DNA-binding domain"/>
    <property type="match status" value="1"/>
</dbReference>
<gene>
    <name evidence="3" type="ORF">A5636_05100</name>
</gene>
<evidence type="ECO:0000256" key="1">
    <source>
        <dbReference type="SAM" id="MobiDB-lite"/>
    </source>
</evidence>
<protein>
    <submittedName>
        <fullName evidence="3">MarR family transcriptional regulator</fullName>
    </submittedName>
</protein>
<dbReference type="EMBL" id="LZLQ01000080">
    <property type="protein sequence ID" value="OBK15723.1"/>
    <property type="molecule type" value="Genomic_DNA"/>
</dbReference>
<dbReference type="PROSITE" id="PS50995">
    <property type="entry name" value="HTH_MARR_2"/>
    <property type="match status" value="1"/>
</dbReference>
<feature type="region of interest" description="Disordered" evidence="1">
    <location>
        <begin position="170"/>
        <end position="195"/>
    </location>
</feature>
<evidence type="ECO:0000313" key="3">
    <source>
        <dbReference type="EMBL" id="OBK15723.1"/>
    </source>
</evidence>
<keyword evidence="4" id="KW-1185">Reference proteome</keyword>
<dbReference type="Proteomes" id="UP000093629">
    <property type="component" value="Unassembled WGS sequence"/>
</dbReference>
<name>A0A1A3N0Q2_MYCAS</name>
<dbReference type="InterPro" id="IPR036388">
    <property type="entry name" value="WH-like_DNA-bd_sf"/>
</dbReference>
<organism evidence="3 4">
    <name type="scientific">Mycobacterium asiaticum</name>
    <dbReference type="NCBI Taxonomy" id="1790"/>
    <lineage>
        <taxon>Bacteria</taxon>
        <taxon>Bacillati</taxon>
        <taxon>Actinomycetota</taxon>
        <taxon>Actinomycetes</taxon>
        <taxon>Mycobacteriales</taxon>
        <taxon>Mycobacteriaceae</taxon>
        <taxon>Mycobacterium</taxon>
    </lineage>
</organism>
<dbReference type="SMART" id="SM00347">
    <property type="entry name" value="HTH_MARR"/>
    <property type="match status" value="1"/>
</dbReference>
<evidence type="ECO:0000313" key="4">
    <source>
        <dbReference type="Proteomes" id="UP000093629"/>
    </source>
</evidence>
<dbReference type="PANTHER" id="PTHR33164">
    <property type="entry name" value="TRANSCRIPTIONAL REGULATOR, MARR FAMILY"/>
    <property type="match status" value="1"/>
</dbReference>
<feature type="domain" description="HTH marR-type" evidence="2">
    <location>
        <begin position="15"/>
        <end position="159"/>
    </location>
</feature>
<accession>A0A1A3N0Q2</accession>
<sequence length="195" mass="21901">MQVTKRRAGEPSPDRAELERQLSADIRAITAQSDRVGRHFARLNQVSSNDFHALLHIMVAETAGKPLTLAQLRERMDVSPPAITYLVDRMIESGHIRREPDPEDRRKWLLRYESRGMSLAHDFFRPLGSHMNSAMSELNDADLVAAHRVFLAMLTAMSTFEDALHAPEASAQLGRRAAVPRSRPGTARSKAPSRR</sequence>
<comment type="caution">
    <text evidence="3">The sequence shown here is derived from an EMBL/GenBank/DDBJ whole genome shotgun (WGS) entry which is preliminary data.</text>
</comment>
<dbReference type="InterPro" id="IPR039422">
    <property type="entry name" value="MarR/SlyA-like"/>
</dbReference>
<dbReference type="GO" id="GO:0006950">
    <property type="term" value="P:response to stress"/>
    <property type="evidence" value="ECO:0007669"/>
    <property type="project" value="TreeGrafter"/>
</dbReference>
<dbReference type="AlphaFoldDB" id="A0A1A3N0Q2"/>
<dbReference type="Gene3D" id="1.10.10.10">
    <property type="entry name" value="Winged helix-like DNA-binding domain superfamily/Winged helix DNA-binding domain"/>
    <property type="match status" value="1"/>
</dbReference>
<reference evidence="3 4" key="1">
    <citation type="submission" date="2016-06" db="EMBL/GenBank/DDBJ databases">
        <authorList>
            <person name="Kjaerup R.B."/>
            <person name="Dalgaard T.S."/>
            <person name="Juul-Madsen H.R."/>
        </authorList>
    </citation>
    <scope>NUCLEOTIDE SEQUENCE [LARGE SCALE GENOMIC DNA]</scope>
    <source>
        <strain evidence="3 4">1245139.5</strain>
    </source>
</reference>